<dbReference type="Gene3D" id="2.10.109.10">
    <property type="entry name" value="Umud Fragment, subunit A"/>
    <property type="match status" value="1"/>
</dbReference>
<accession>A0A3D9BRV6</accession>
<organism evidence="2 3">
    <name type="scientific">Chryseobacterium piscium</name>
    <dbReference type="NCBI Taxonomy" id="333702"/>
    <lineage>
        <taxon>Bacteria</taxon>
        <taxon>Pseudomonadati</taxon>
        <taxon>Bacteroidota</taxon>
        <taxon>Flavobacteriia</taxon>
        <taxon>Flavobacteriales</taxon>
        <taxon>Weeksellaceae</taxon>
        <taxon>Chryseobacterium group</taxon>
        <taxon>Chryseobacterium</taxon>
    </lineage>
</organism>
<feature type="domain" description="Peptidase S24/S26A/S26B/S26C" evidence="1">
    <location>
        <begin position="19"/>
        <end position="145"/>
    </location>
</feature>
<name>A0A3D9BRV6_9FLAO</name>
<proteinExistence type="predicted"/>
<dbReference type="InterPro" id="IPR015927">
    <property type="entry name" value="Peptidase_S24_S26A/B/C"/>
</dbReference>
<evidence type="ECO:0000259" key="1">
    <source>
        <dbReference type="Pfam" id="PF00717"/>
    </source>
</evidence>
<dbReference type="Proteomes" id="UP000256512">
    <property type="component" value="Unassembled WGS sequence"/>
</dbReference>
<dbReference type="EMBL" id="QNVS01000007">
    <property type="protein sequence ID" value="REC56245.1"/>
    <property type="molecule type" value="Genomic_DNA"/>
</dbReference>
<reference evidence="2 3" key="1">
    <citation type="journal article" date="2006" name="Int. J. Syst. Evol. Microbiol.">
        <title>Chryseobacterium piscium sp. nov., isolated from fish of the South Atlantic Ocean off South Africa.</title>
        <authorList>
            <person name="de Beer H."/>
            <person name="Hugo C.J."/>
            <person name="Jooste P.J."/>
            <person name="Vancanneyt M."/>
            <person name="Coenye T."/>
            <person name="Vandamme P."/>
        </authorList>
    </citation>
    <scope>NUCLEOTIDE SEQUENCE [LARGE SCALE GENOMIC DNA]</scope>
    <source>
        <strain evidence="2 3">CCUG 51923</strain>
    </source>
</reference>
<dbReference type="SUPFAM" id="SSF51306">
    <property type="entry name" value="LexA/Signal peptidase"/>
    <property type="match status" value="1"/>
</dbReference>
<protein>
    <recommendedName>
        <fullName evidence="1">Peptidase S24/S26A/S26B/S26C domain-containing protein</fullName>
    </recommendedName>
</protein>
<keyword evidence="3" id="KW-1185">Reference proteome</keyword>
<dbReference type="InterPro" id="IPR039418">
    <property type="entry name" value="LexA-like"/>
</dbReference>
<gene>
    <name evidence="2" type="ORF">DRF62_04050</name>
</gene>
<evidence type="ECO:0000313" key="2">
    <source>
        <dbReference type="EMBL" id="REC56245.1"/>
    </source>
</evidence>
<dbReference type="AlphaFoldDB" id="A0A3D9BRV6"/>
<evidence type="ECO:0000313" key="3">
    <source>
        <dbReference type="Proteomes" id="UP000256512"/>
    </source>
</evidence>
<dbReference type="RefSeq" id="WP_115949190.1">
    <property type="nucleotide sequence ID" value="NZ_QNVS01000007.1"/>
</dbReference>
<dbReference type="Pfam" id="PF00717">
    <property type="entry name" value="Peptidase_S24"/>
    <property type="match status" value="1"/>
</dbReference>
<sequence length="153" mass="17255">MKSPIQLLKLTDDESFIIPVLPAKVKAGGYGSFESPALDFPEDTIDLLKLLIKDKETVFFAFVTGDSLNGIGVFDGDILIIQKGMLPKENDVIIVFLDGEFFVKKYRPSFKENSSNLESITLKSENPDYSDLYISSDSDFTYWGKSTWNLHRL</sequence>
<dbReference type="InterPro" id="IPR036286">
    <property type="entry name" value="LexA/Signal_pep-like_sf"/>
</dbReference>
<comment type="caution">
    <text evidence="2">The sequence shown here is derived from an EMBL/GenBank/DDBJ whole genome shotgun (WGS) entry which is preliminary data.</text>
</comment>
<dbReference type="CDD" id="cd06529">
    <property type="entry name" value="S24_LexA-like"/>
    <property type="match status" value="1"/>
</dbReference>